<dbReference type="Pfam" id="PF02517">
    <property type="entry name" value="Rce1-like"/>
    <property type="match status" value="1"/>
</dbReference>
<keyword evidence="2" id="KW-1133">Transmembrane helix</keyword>
<evidence type="ECO:0000313" key="4">
    <source>
        <dbReference type="EMBL" id="MBB4934347.1"/>
    </source>
</evidence>
<dbReference type="GO" id="GO:0004175">
    <property type="term" value="F:endopeptidase activity"/>
    <property type="evidence" value="ECO:0007669"/>
    <property type="project" value="UniProtKB-ARBA"/>
</dbReference>
<evidence type="ECO:0000256" key="1">
    <source>
        <dbReference type="SAM" id="MobiDB-lite"/>
    </source>
</evidence>
<organism evidence="4 5">
    <name type="scientific">Lipingzhangella halophila</name>
    <dbReference type="NCBI Taxonomy" id="1783352"/>
    <lineage>
        <taxon>Bacteria</taxon>
        <taxon>Bacillati</taxon>
        <taxon>Actinomycetota</taxon>
        <taxon>Actinomycetes</taxon>
        <taxon>Streptosporangiales</taxon>
        <taxon>Nocardiopsidaceae</taxon>
        <taxon>Lipingzhangella</taxon>
    </lineage>
</organism>
<accession>A0A7W7W4N1</accession>
<keyword evidence="2" id="KW-0472">Membrane</keyword>
<evidence type="ECO:0000259" key="3">
    <source>
        <dbReference type="Pfam" id="PF02517"/>
    </source>
</evidence>
<feature type="transmembrane region" description="Helical" evidence="2">
    <location>
        <begin position="134"/>
        <end position="159"/>
    </location>
</feature>
<feature type="region of interest" description="Disordered" evidence="1">
    <location>
        <begin position="290"/>
        <end position="312"/>
    </location>
</feature>
<sequence length="312" mass="33173">MTSSNTGINDRRFGAHLSMSRWKSLIVIIVPPIAMIILQVALYQVATLIEGPSDRSEILSPLRLLAVNISMIVTGLLTVPIVAGFAKVSWRDVLSYPRGFDFRRLTVYLGWALGFTVLGNAALGVFAIDHTPWVGFGITGTTVALIVIMLLTTPLTAAAEELMFRGAAMPAVASWVRPERVALGLGIVVSSVLFAASHIASDLWLFSYHVFLGLATAMMAIRSRGLEAPIAWHIANNTFTAILNTLLAGGGEFSVARSEGAGGPHLLIPVVFVLATVVVVWMREGRAQKSGVTIDSGSPPRGASSSPPPCSQ</sequence>
<feature type="transmembrane region" description="Helical" evidence="2">
    <location>
        <begin position="180"/>
        <end position="200"/>
    </location>
</feature>
<feature type="transmembrane region" description="Helical" evidence="2">
    <location>
        <begin position="65"/>
        <end position="86"/>
    </location>
</feature>
<keyword evidence="4" id="KW-0645">Protease</keyword>
<dbReference type="GO" id="GO:0080120">
    <property type="term" value="P:CAAX-box protein maturation"/>
    <property type="evidence" value="ECO:0007669"/>
    <property type="project" value="UniProtKB-ARBA"/>
</dbReference>
<dbReference type="Proteomes" id="UP000523007">
    <property type="component" value="Unassembled WGS sequence"/>
</dbReference>
<feature type="transmembrane region" description="Helical" evidence="2">
    <location>
        <begin position="107"/>
        <end position="128"/>
    </location>
</feature>
<gene>
    <name evidence="4" type="ORF">F4561_005167</name>
</gene>
<keyword evidence="2" id="KW-0812">Transmembrane</keyword>
<dbReference type="EMBL" id="JACHJT010000001">
    <property type="protein sequence ID" value="MBB4934347.1"/>
    <property type="molecule type" value="Genomic_DNA"/>
</dbReference>
<keyword evidence="5" id="KW-1185">Reference proteome</keyword>
<keyword evidence="4" id="KW-0378">Hydrolase</keyword>
<dbReference type="AlphaFoldDB" id="A0A7W7W4N1"/>
<feature type="transmembrane region" description="Helical" evidence="2">
    <location>
        <begin position="230"/>
        <end position="250"/>
    </location>
</feature>
<reference evidence="4 5" key="1">
    <citation type="submission" date="2020-08" db="EMBL/GenBank/DDBJ databases">
        <title>Sequencing the genomes of 1000 actinobacteria strains.</title>
        <authorList>
            <person name="Klenk H.-P."/>
        </authorList>
    </citation>
    <scope>NUCLEOTIDE SEQUENCE [LARGE SCALE GENOMIC DNA]</scope>
    <source>
        <strain evidence="4 5">DSM 102030</strain>
    </source>
</reference>
<protein>
    <submittedName>
        <fullName evidence="4">Membrane protease YdiL (CAAX protease family)</fullName>
    </submittedName>
</protein>
<dbReference type="GO" id="GO:0006508">
    <property type="term" value="P:proteolysis"/>
    <property type="evidence" value="ECO:0007669"/>
    <property type="project" value="UniProtKB-KW"/>
</dbReference>
<dbReference type="InterPro" id="IPR003675">
    <property type="entry name" value="Rce1/LyrA-like_dom"/>
</dbReference>
<evidence type="ECO:0000256" key="2">
    <source>
        <dbReference type="SAM" id="Phobius"/>
    </source>
</evidence>
<feature type="domain" description="CAAX prenyl protease 2/Lysostaphin resistance protein A-like" evidence="3">
    <location>
        <begin position="144"/>
        <end position="239"/>
    </location>
</feature>
<dbReference type="RefSeq" id="WP_221445619.1">
    <property type="nucleotide sequence ID" value="NZ_JACHJT010000001.1"/>
</dbReference>
<feature type="transmembrane region" description="Helical" evidence="2">
    <location>
        <begin position="206"/>
        <end position="223"/>
    </location>
</feature>
<feature type="transmembrane region" description="Helical" evidence="2">
    <location>
        <begin position="262"/>
        <end position="282"/>
    </location>
</feature>
<feature type="compositionally biased region" description="Low complexity" evidence="1">
    <location>
        <begin position="296"/>
        <end position="305"/>
    </location>
</feature>
<name>A0A7W7W4N1_9ACTN</name>
<comment type="caution">
    <text evidence="4">The sequence shown here is derived from an EMBL/GenBank/DDBJ whole genome shotgun (WGS) entry which is preliminary data.</text>
</comment>
<evidence type="ECO:0000313" key="5">
    <source>
        <dbReference type="Proteomes" id="UP000523007"/>
    </source>
</evidence>
<feature type="transmembrane region" description="Helical" evidence="2">
    <location>
        <begin position="25"/>
        <end position="45"/>
    </location>
</feature>
<proteinExistence type="predicted"/>